<sequence>MTFGSGSDPNVWTKPQTVVFKFLQKQFDRTGEVQDDRGRVLYKLNDIGEKHTFGFIKTYPLEIVRVSDGRIVGIIHWKDSPTKAKVEKLPGREDEVRISEGLFDELYVQPIFPSATDTAKLVLEDGRWRQVRVGRGIRRHLGECLDSAEMDPGLREQKVFDHRLASPCSLTPGCVAMQTPRKGKTGATTLEVVTEVLNSTPDLLEYLIVGSIWLEFSASMAKSEAASSPVPEVIIIATT</sequence>
<accession>A0A6G1HN65</accession>
<proteinExistence type="predicted"/>
<protein>
    <submittedName>
        <fullName evidence="1">Uncharacterized protein</fullName>
    </submittedName>
</protein>
<dbReference type="AlphaFoldDB" id="A0A6G1HN65"/>
<keyword evidence="2" id="KW-1185">Reference proteome</keyword>
<organism evidence="1 2">
    <name type="scientific">Trichodelitschia bisporula</name>
    <dbReference type="NCBI Taxonomy" id="703511"/>
    <lineage>
        <taxon>Eukaryota</taxon>
        <taxon>Fungi</taxon>
        <taxon>Dikarya</taxon>
        <taxon>Ascomycota</taxon>
        <taxon>Pezizomycotina</taxon>
        <taxon>Dothideomycetes</taxon>
        <taxon>Dothideomycetes incertae sedis</taxon>
        <taxon>Phaeotrichales</taxon>
        <taxon>Phaeotrichaceae</taxon>
        <taxon>Trichodelitschia</taxon>
    </lineage>
</organism>
<gene>
    <name evidence="1" type="ORF">EJ06DRAFT_559394</name>
</gene>
<dbReference type="EMBL" id="ML996704">
    <property type="protein sequence ID" value="KAF2397289.1"/>
    <property type="molecule type" value="Genomic_DNA"/>
</dbReference>
<dbReference type="OrthoDB" id="10665794at2759"/>
<evidence type="ECO:0000313" key="2">
    <source>
        <dbReference type="Proteomes" id="UP000799640"/>
    </source>
</evidence>
<dbReference type="Proteomes" id="UP000799640">
    <property type="component" value="Unassembled WGS sequence"/>
</dbReference>
<evidence type="ECO:0000313" key="1">
    <source>
        <dbReference type="EMBL" id="KAF2397289.1"/>
    </source>
</evidence>
<name>A0A6G1HN65_9PEZI</name>
<reference evidence="1" key="1">
    <citation type="journal article" date="2020" name="Stud. Mycol.">
        <title>101 Dothideomycetes genomes: a test case for predicting lifestyles and emergence of pathogens.</title>
        <authorList>
            <person name="Haridas S."/>
            <person name="Albert R."/>
            <person name="Binder M."/>
            <person name="Bloem J."/>
            <person name="Labutti K."/>
            <person name="Salamov A."/>
            <person name="Andreopoulos B."/>
            <person name="Baker S."/>
            <person name="Barry K."/>
            <person name="Bills G."/>
            <person name="Bluhm B."/>
            <person name="Cannon C."/>
            <person name="Castanera R."/>
            <person name="Culley D."/>
            <person name="Daum C."/>
            <person name="Ezra D."/>
            <person name="Gonzalez J."/>
            <person name="Henrissat B."/>
            <person name="Kuo A."/>
            <person name="Liang C."/>
            <person name="Lipzen A."/>
            <person name="Lutzoni F."/>
            <person name="Magnuson J."/>
            <person name="Mondo S."/>
            <person name="Nolan M."/>
            <person name="Ohm R."/>
            <person name="Pangilinan J."/>
            <person name="Park H.-J."/>
            <person name="Ramirez L."/>
            <person name="Alfaro M."/>
            <person name="Sun H."/>
            <person name="Tritt A."/>
            <person name="Yoshinaga Y."/>
            <person name="Zwiers L.-H."/>
            <person name="Turgeon B."/>
            <person name="Goodwin S."/>
            <person name="Spatafora J."/>
            <person name="Crous P."/>
            <person name="Grigoriev I."/>
        </authorList>
    </citation>
    <scope>NUCLEOTIDE SEQUENCE</scope>
    <source>
        <strain evidence="1">CBS 262.69</strain>
    </source>
</reference>